<dbReference type="RefSeq" id="WP_190764770.1">
    <property type="nucleotide sequence ID" value="NZ_JACXLD010000004.1"/>
</dbReference>
<organism evidence="4 5">
    <name type="scientific">Spongiibacter pelagi</name>
    <dbReference type="NCBI Taxonomy" id="2760804"/>
    <lineage>
        <taxon>Bacteria</taxon>
        <taxon>Pseudomonadati</taxon>
        <taxon>Pseudomonadota</taxon>
        <taxon>Gammaproteobacteria</taxon>
        <taxon>Cellvibrionales</taxon>
        <taxon>Spongiibacteraceae</taxon>
        <taxon>Spongiibacter</taxon>
    </lineage>
</organism>
<dbReference type="InterPro" id="IPR044672">
    <property type="entry name" value="MOCS2A"/>
</dbReference>
<dbReference type="PANTHER" id="PTHR33359:SF1">
    <property type="entry name" value="MOLYBDOPTERIN SYNTHASE SULFUR CARRIER SUBUNIT"/>
    <property type="match status" value="1"/>
</dbReference>
<dbReference type="NCBIfam" id="TIGR01682">
    <property type="entry name" value="moaD"/>
    <property type="match status" value="1"/>
</dbReference>
<name>A0A927GWK2_9GAMM</name>
<evidence type="ECO:0000256" key="3">
    <source>
        <dbReference type="ARBA" id="ARBA00024247"/>
    </source>
</evidence>
<dbReference type="SUPFAM" id="SSF54285">
    <property type="entry name" value="MoaD/ThiS"/>
    <property type="match status" value="1"/>
</dbReference>
<dbReference type="AlphaFoldDB" id="A0A927GWK2"/>
<dbReference type="GO" id="GO:0000166">
    <property type="term" value="F:nucleotide binding"/>
    <property type="evidence" value="ECO:0007669"/>
    <property type="project" value="UniProtKB-KW"/>
</dbReference>
<dbReference type="InterPro" id="IPR012675">
    <property type="entry name" value="Beta-grasp_dom_sf"/>
</dbReference>
<dbReference type="EMBL" id="JACXLD010000004">
    <property type="protein sequence ID" value="MBD2859203.1"/>
    <property type="molecule type" value="Genomic_DNA"/>
</dbReference>
<dbReference type="Pfam" id="PF02597">
    <property type="entry name" value="ThiS"/>
    <property type="match status" value="1"/>
</dbReference>
<dbReference type="InterPro" id="IPR016155">
    <property type="entry name" value="Mopterin_synth/thiamin_S_b"/>
</dbReference>
<accession>A0A927GWK2</accession>
<evidence type="ECO:0000256" key="2">
    <source>
        <dbReference type="ARBA" id="ARBA00024200"/>
    </source>
</evidence>
<dbReference type="CDD" id="cd00754">
    <property type="entry name" value="Ubl_MoaD"/>
    <property type="match status" value="1"/>
</dbReference>
<keyword evidence="5" id="KW-1185">Reference proteome</keyword>
<dbReference type="GO" id="GO:0006777">
    <property type="term" value="P:Mo-molybdopterin cofactor biosynthetic process"/>
    <property type="evidence" value="ECO:0007669"/>
    <property type="project" value="InterPro"/>
</dbReference>
<comment type="caution">
    <text evidence="4">The sequence shown here is derived from an EMBL/GenBank/DDBJ whole genome shotgun (WGS) entry which is preliminary data.</text>
</comment>
<dbReference type="Proteomes" id="UP000610558">
    <property type="component" value="Unassembled WGS sequence"/>
</dbReference>
<comment type="similarity">
    <text evidence="2">Belongs to the MoaD family.</text>
</comment>
<evidence type="ECO:0000256" key="1">
    <source>
        <dbReference type="ARBA" id="ARBA00022741"/>
    </source>
</evidence>
<protein>
    <recommendedName>
        <fullName evidence="3">Molybdopterin synthase sulfur carrier subunit</fullName>
    </recommendedName>
</protein>
<dbReference type="InterPro" id="IPR003749">
    <property type="entry name" value="ThiS/MoaD-like"/>
</dbReference>
<proteinExistence type="inferred from homology"/>
<sequence>MIKVLFFARLREELACDSLSVDFAGSVAELKAALLERGVAWSALEADNIVCAVNQSVAKDSQIIQAGDEVAFYPPVTGG</sequence>
<dbReference type="GO" id="GO:1990133">
    <property type="term" value="C:molybdopterin adenylyltransferase complex"/>
    <property type="evidence" value="ECO:0007669"/>
    <property type="project" value="TreeGrafter"/>
</dbReference>
<evidence type="ECO:0000313" key="4">
    <source>
        <dbReference type="EMBL" id="MBD2859203.1"/>
    </source>
</evidence>
<gene>
    <name evidence="4" type="primary">moaD</name>
    <name evidence="4" type="ORF">IB286_09310</name>
</gene>
<dbReference type="PANTHER" id="PTHR33359">
    <property type="entry name" value="MOLYBDOPTERIN SYNTHASE SULFUR CARRIER SUBUNIT"/>
    <property type="match status" value="1"/>
</dbReference>
<keyword evidence="1" id="KW-0547">Nucleotide-binding</keyword>
<evidence type="ECO:0000313" key="5">
    <source>
        <dbReference type="Proteomes" id="UP000610558"/>
    </source>
</evidence>
<reference evidence="4" key="1">
    <citation type="submission" date="2020-09" db="EMBL/GenBank/DDBJ databases">
        <authorList>
            <person name="Yoon J.-W."/>
        </authorList>
    </citation>
    <scope>NUCLEOTIDE SEQUENCE</scope>
    <source>
        <strain evidence="4">KMU-158</strain>
    </source>
</reference>
<dbReference type="Gene3D" id="3.10.20.30">
    <property type="match status" value="1"/>
</dbReference>